<comment type="caution">
    <text evidence="2">The sequence shown here is derived from an EMBL/GenBank/DDBJ whole genome shotgun (WGS) entry which is preliminary data.</text>
</comment>
<dbReference type="AlphaFoldDB" id="A0A3S1AY23"/>
<proteinExistence type="predicted"/>
<feature type="compositionally biased region" description="Polar residues" evidence="1">
    <location>
        <begin position="203"/>
        <end position="212"/>
    </location>
</feature>
<protein>
    <submittedName>
        <fullName evidence="2">Uncharacterized protein</fullName>
    </submittedName>
</protein>
<feature type="region of interest" description="Disordered" evidence="1">
    <location>
        <begin position="198"/>
        <end position="217"/>
    </location>
</feature>
<dbReference type="Proteomes" id="UP000271974">
    <property type="component" value="Unassembled WGS sequence"/>
</dbReference>
<sequence length="240" mass="26591">MVFLQTVIIKIKIKITIIKEETQTSIALINGLTIKTTNMIKITIIKEETQTSTALINGLTIKTTNMITANIIIIIATTTTFNINLTSVTTKTRMNIGIFLPSIFRSAGHKVRSWRILSQTMISPSWMSWQTLTTPAMWTFKLVFFPPSDMSSHNNSSDSSSSDSSSFSNSLHFSGSEDSFASSEESVIMLPHLREFHPEGQGHLNQSMTSPRGVQAEVASINSECTRPVPVDVSEDTLMR</sequence>
<gene>
    <name evidence="2" type="ORF">EGW08_022051</name>
</gene>
<evidence type="ECO:0000313" key="3">
    <source>
        <dbReference type="Proteomes" id="UP000271974"/>
    </source>
</evidence>
<evidence type="ECO:0000313" key="2">
    <source>
        <dbReference type="EMBL" id="RUS70189.1"/>
    </source>
</evidence>
<name>A0A3S1AY23_ELYCH</name>
<accession>A0A3S1AY23</accession>
<dbReference type="EMBL" id="RQTK01001469">
    <property type="protein sequence ID" value="RUS70189.1"/>
    <property type="molecule type" value="Genomic_DNA"/>
</dbReference>
<evidence type="ECO:0000256" key="1">
    <source>
        <dbReference type="SAM" id="MobiDB-lite"/>
    </source>
</evidence>
<reference evidence="2 3" key="1">
    <citation type="submission" date="2019-01" db="EMBL/GenBank/DDBJ databases">
        <title>A draft genome assembly of the solar-powered sea slug Elysia chlorotica.</title>
        <authorList>
            <person name="Cai H."/>
            <person name="Li Q."/>
            <person name="Fang X."/>
            <person name="Li J."/>
            <person name="Curtis N.E."/>
            <person name="Altenburger A."/>
            <person name="Shibata T."/>
            <person name="Feng M."/>
            <person name="Maeda T."/>
            <person name="Schwartz J.A."/>
            <person name="Shigenobu S."/>
            <person name="Lundholm N."/>
            <person name="Nishiyama T."/>
            <person name="Yang H."/>
            <person name="Hasebe M."/>
            <person name="Li S."/>
            <person name="Pierce S.K."/>
            <person name="Wang J."/>
        </authorList>
    </citation>
    <scope>NUCLEOTIDE SEQUENCE [LARGE SCALE GENOMIC DNA]</scope>
    <source>
        <strain evidence="2">EC2010</strain>
        <tissue evidence="2">Whole organism of an adult</tissue>
    </source>
</reference>
<keyword evidence="3" id="KW-1185">Reference proteome</keyword>
<organism evidence="2 3">
    <name type="scientific">Elysia chlorotica</name>
    <name type="common">Eastern emerald elysia</name>
    <name type="synonym">Sea slug</name>
    <dbReference type="NCBI Taxonomy" id="188477"/>
    <lineage>
        <taxon>Eukaryota</taxon>
        <taxon>Metazoa</taxon>
        <taxon>Spiralia</taxon>
        <taxon>Lophotrochozoa</taxon>
        <taxon>Mollusca</taxon>
        <taxon>Gastropoda</taxon>
        <taxon>Heterobranchia</taxon>
        <taxon>Euthyneura</taxon>
        <taxon>Panpulmonata</taxon>
        <taxon>Sacoglossa</taxon>
        <taxon>Placobranchoidea</taxon>
        <taxon>Plakobranchidae</taxon>
        <taxon>Elysia</taxon>
    </lineage>
</organism>